<reference evidence="11" key="1">
    <citation type="submission" date="2020-07" db="EMBL/GenBank/DDBJ databases">
        <title>Clarias magur genome sequencing, assembly and annotation.</title>
        <authorList>
            <person name="Kushwaha B."/>
            <person name="Kumar R."/>
            <person name="Das P."/>
            <person name="Joshi C.G."/>
            <person name="Kumar D."/>
            <person name="Nagpure N.S."/>
            <person name="Pandey M."/>
            <person name="Agarwal S."/>
            <person name="Srivastava S."/>
            <person name="Singh M."/>
            <person name="Sahoo L."/>
            <person name="Jayasankar P."/>
            <person name="Meher P.K."/>
            <person name="Koringa P.G."/>
            <person name="Iquebal M.A."/>
            <person name="Das S.P."/>
            <person name="Bit A."/>
            <person name="Patnaik S."/>
            <person name="Patel N."/>
            <person name="Shah T.M."/>
            <person name="Hinsu A."/>
            <person name="Jena J.K."/>
        </authorList>
    </citation>
    <scope>NUCLEOTIDE SEQUENCE</scope>
    <source>
        <strain evidence="11">CIFAMagur01</strain>
        <tissue evidence="11">Testis</tissue>
    </source>
</reference>
<dbReference type="InterPro" id="IPR028994">
    <property type="entry name" value="Integrin_alpha_N"/>
</dbReference>
<evidence type="ECO:0000256" key="5">
    <source>
        <dbReference type="ARBA" id="ARBA00023037"/>
    </source>
</evidence>
<dbReference type="GO" id="GO:0016020">
    <property type="term" value="C:membrane"/>
    <property type="evidence" value="ECO:0007669"/>
    <property type="project" value="UniProtKB-SubCell"/>
</dbReference>
<dbReference type="FunFam" id="3.40.50.410:FF:000012">
    <property type="entry name" value="Integrin, alpha 10"/>
    <property type="match status" value="1"/>
</dbReference>
<accession>A0A8J4TZS5</accession>
<keyword evidence="12" id="KW-1185">Reference proteome</keyword>
<dbReference type="PROSITE" id="PS51470">
    <property type="entry name" value="FG_GAP"/>
    <property type="match status" value="1"/>
</dbReference>
<dbReference type="InterPro" id="IPR002035">
    <property type="entry name" value="VWF_A"/>
</dbReference>
<dbReference type="InterPro" id="IPR013519">
    <property type="entry name" value="Int_alpha_beta-p"/>
</dbReference>
<evidence type="ECO:0000256" key="2">
    <source>
        <dbReference type="ARBA" id="ARBA00008054"/>
    </source>
</evidence>
<protein>
    <submittedName>
        <fullName evidence="11">Integrin alpha-2-like</fullName>
    </submittedName>
</protein>
<evidence type="ECO:0000256" key="4">
    <source>
        <dbReference type="ARBA" id="ARBA00022889"/>
    </source>
</evidence>
<evidence type="ECO:0000256" key="6">
    <source>
        <dbReference type="ARBA" id="ARBA00023136"/>
    </source>
</evidence>
<feature type="domain" description="VWFA" evidence="10">
    <location>
        <begin position="101"/>
        <end position="286"/>
    </location>
</feature>
<evidence type="ECO:0000259" key="10">
    <source>
        <dbReference type="PROSITE" id="PS50234"/>
    </source>
</evidence>
<dbReference type="InterPro" id="IPR050525">
    <property type="entry name" value="ECM_Assembly_Org"/>
</dbReference>
<evidence type="ECO:0000256" key="8">
    <source>
        <dbReference type="ARBA" id="ARBA00023180"/>
    </source>
</evidence>
<keyword evidence="4" id="KW-0130">Cell adhesion</keyword>
<gene>
    <name evidence="11" type="primary">itga2</name>
    <name evidence="11" type="ORF">DAT39_020017</name>
</gene>
<dbReference type="PROSITE" id="PS50234">
    <property type="entry name" value="VWFA"/>
    <property type="match status" value="1"/>
</dbReference>
<dbReference type="InterPro" id="IPR036465">
    <property type="entry name" value="vWFA_dom_sf"/>
</dbReference>
<keyword evidence="5 11" id="KW-0401">Integrin</keyword>
<dbReference type="EMBL" id="QNUK01000702">
    <property type="protein sequence ID" value="KAF5890277.1"/>
    <property type="molecule type" value="Genomic_DNA"/>
</dbReference>
<name>A0A8J4TZS5_CLAMG</name>
<comment type="subcellular location">
    <subcellularLocation>
        <location evidence="1">Membrane</location>
        <topology evidence="1">Single-pass type I membrane protein</topology>
    </subcellularLocation>
</comment>
<proteinExistence type="inferred from homology"/>
<evidence type="ECO:0000313" key="11">
    <source>
        <dbReference type="EMBL" id="KAF5890277.1"/>
    </source>
</evidence>
<dbReference type="SUPFAM" id="SSF53300">
    <property type="entry name" value="vWA-like"/>
    <property type="match status" value="1"/>
</dbReference>
<evidence type="ECO:0000256" key="9">
    <source>
        <dbReference type="PROSITE-ProRule" id="PRU00803"/>
    </source>
</evidence>
<feature type="repeat" description="FG-GAP" evidence="9">
    <location>
        <begin position="40"/>
        <end position="98"/>
    </location>
</feature>
<dbReference type="SUPFAM" id="SSF69318">
    <property type="entry name" value="Integrin alpha N-terminal domain"/>
    <property type="match status" value="1"/>
</dbReference>
<dbReference type="SMART" id="SM00327">
    <property type="entry name" value="VWA"/>
    <property type="match status" value="1"/>
</dbReference>
<keyword evidence="6" id="KW-0472">Membrane</keyword>
<evidence type="ECO:0000313" key="12">
    <source>
        <dbReference type="Proteomes" id="UP000727407"/>
    </source>
</evidence>
<keyword evidence="3" id="KW-0812">Transmembrane</keyword>
<keyword evidence="7" id="KW-0675">Receptor</keyword>
<evidence type="ECO:0000256" key="7">
    <source>
        <dbReference type="ARBA" id="ARBA00023170"/>
    </source>
</evidence>
<evidence type="ECO:0000256" key="1">
    <source>
        <dbReference type="ARBA" id="ARBA00004479"/>
    </source>
</evidence>
<dbReference type="PANTHER" id="PTHR24020">
    <property type="entry name" value="COLLAGEN ALPHA"/>
    <property type="match status" value="1"/>
</dbReference>
<dbReference type="PANTHER" id="PTHR24020:SF87">
    <property type="entry name" value="COLLAGEN ALPHA-1(VI) CHAIN-LIKE"/>
    <property type="match status" value="1"/>
</dbReference>
<sequence length="315" mass="34433">MYEGIRPRQHRAGNLTSPLSFCLQKSSWYIEHSQGFNVGTSGAKIFSGSSVEEFGYTVQQFSNHQGQWLLVGAPWKGYTQNRMGDVYKCAIAGPTTTCSKLNLQSSINIPNVQNINVNMSLGLTLMPSTKNSGFMVSIIQYGVTPEMEFKLDTYKTRSTIVQAAAAIPQRGGTETNTFQAIEYARANAFLPSNGGRPGASKVMVVVTDGESHDNSKRNQVIPACEKDGITRFGIAVLGYYIRNNIDSKKLVEEIKSIASVPSDKFYFNVSAEDALLEIAGTLGDRIFNIEGTGTGGEFQMEFSQVGFSAHQTKNQ</sequence>
<organism evidence="11 12">
    <name type="scientific">Clarias magur</name>
    <name type="common">Asian catfish</name>
    <name type="synonym">Macropteronotus magur</name>
    <dbReference type="NCBI Taxonomy" id="1594786"/>
    <lineage>
        <taxon>Eukaryota</taxon>
        <taxon>Metazoa</taxon>
        <taxon>Chordata</taxon>
        <taxon>Craniata</taxon>
        <taxon>Vertebrata</taxon>
        <taxon>Euteleostomi</taxon>
        <taxon>Actinopterygii</taxon>
        <taxon>Neopterygii</taxon>
        <taxon>Teleostei</taxon>
        <taxon>Ostariophysi</taxon>
        <taxon>Siluriformes</taxon>
        <taxon>Clariidae</taxon>
        <taxon>Clarias</taxon>
    </lineage>
</organism>
<dbReference type="Gene3D" id="3.40.50.410">
    <property type="entry name" value="von Willebrand factor, type A domain"/>
    <property type="match status" value="1"/>
</dbReference>
<keyword evidence="8" id="KW-0325">Glycoprotein</keyword>
<dbReference type="AlphaFoldDB" id="A0A8J4TZS5"/>
<dbReference type="GO" id="GO:0007155">
    <property type="term" value="P:cell adhesion"/>
    <property type="evidence" value="ECO:0007669"/>
    <property type="project" value="UniProtKB-KW"/>
</dbReference>
<evidence type="ECO:0000256" key="3">
    <source>
        <dbReference type="ARBA" id="ARBA00022692"/>
    </source>
</evidence>
<feature type="non-terminal residue" evidence="11">
    <location>
        <position position="315"/>
    </location>
</feature>
<dbReference type="Proteomes" id="UP000727407">
    <property type="component" value="Unassembled WGS sequence"/>
</dbReference>
<dbReference type="GO" id="GO:0007229">
    <property type="term" value="P:integrin-mediated signaling pathway"/>
    <property type="evidence" value="ECO:0007669"/>
    <property type="project" value="UniProtKB-KW"/>
</dbReference>
<comment type="caution">
    <text evidence="11">The sequence shown here is derived from an EMBL/GenBank/DDBJ whole genome shotgun (WGS) entry which is preliminary data.</text>
</comment>
<comment type="similarity">
    <text evidence="2">Belongs to the integrin alpha chain family.</text>
</comment>
<dbReference type="OrthoDB" id="5317514at2759"/>
<dbReference type="Pfam" id="PF00092">
    <property type="entry name" value="VWA"/>
    <property type="match status" value="1"/>
</dbReference>